<gene>
    <name evidence="11" type="ORF">AB6M95_13465</name>
</gene>
<dbReference type="InterPro" id="IPR023299">
    <property type="entry name" value="ATPase_P-typ_cyto_dom_N"/>
</dbReference>
<feature type="transmembrane region" description="Helical" evidence="9">
    <location>
        <begin position="268"/>
        <end position="295"/>
    </location>
</feature>
<organism evidence="11 12">
    <name type="scientific">Pseudodesulfovibrio karagichevae</name>
    <dbReference type="NCBI Taxonomy" id="3239305"/>
    <lineage>
        <taxon>Bacteria</taxon>
        <taxon>Pseudomonadati</taxon>
        <taxon>Thermodesulfobacteriota</taxon>
        <taxon>Desulfovibrionia</taxon>
        <taxon>Desulfovibrionales</taxon>
        <taxon>Desulfovibrionaceae</taxon>
    </lineage>
</organism>
<keyword evidence="8 9" id="KW-0472">Membrane</keyword>
<evidence type="ECO:0000256" key="1">
    <source>
        <dbReference type="ARBA" id="ARBA00004141"/>
    </source>
</evidence>
<feature type="transmembrane region" description="Helical" evidence="9">
    <location>
        <begin position="722"/>
        <end position="740"/>
    </location>
</feature>
<reference evidence="11 12" key="1">
    <citation type="submission" date="2024-08" db="EMBL/GenBank/DDBJ databases">
        <title>Sulfate-reducing bacteria isolated from formation water of the oil field in Kazakhstan and description of Pseudodesulfovibrio sp.</title>
        <authorList>
            <person name="Bidzhieva S.K."/>
            <person name="Tourova T.P."/>
            <person name="Grouzdev D.S."/>
            <person name="Beletsky A.V."/>
            <person name="Sokolova D.S."/>
            <person name="Samigullina S.R."/>
            <person name="Poltaraus A.B."/>
            <person name="Avtukh A.N."/>
            <person name="Tereshina V.M."/>
            <person name="Zhaparov N.S."/>
            <person name="Mardanov A.V."/>
            <person name="Nazina T.N."/>
        </authorList>
    </citation>
    <scope>NUCLEOTIDE SEQUENCE [LARGE SCALE GENOMIC DNA]</scope>
    <source>
        <strain evidence="11 12">9FUS</strain>
    </source>
</reference>
<dbReference type="Gene3D" id="3.40.50.1000">
    <property type="entry name" value="HAD superfamily/HAD-like"/>
    <property type="match status" value="1"/>
</dbReference>
<evidence type="ECO:0000313" key="11">
    <source>
        <dbReference type="EMBL" id="MEZ7197766.1"/>
    </source>
</evidence>
<comment type="subcellular location">
    <subcellularLocation>
        <location evidence="1">Membrane</location>
        <topology evidence="1">Multi-pass membrane protein</topology>
    </subcellularLocation>
</comment>
<dbReference type="Pfam" id="PF00690">
    <property type="entry name" value="Cation_ATPase_N"/>
    <property type="match status" value="1"/>
</dbReference>
<proteinExistence type="inferred from homology"/>
<evidence type="ECO:0000259" key="10">
    <source>
        <dbReference type="SMART" id="SM00831"/>
    </source>
</evidence>
<evidence type="ECO:0000256" key="7">
    <source>
        <dbReference type="ARBA" id="ARBA00022989"/>
    </source>
</evidence>
<evidence type="ECO:0000256" key="3">
    <source>
        <dbReference type="ARBA" id="ARBA00022692"/>
    </source>
</evidence>
<dbReference type="Pfam" id="PF00122">
    <property type="entry name" value="E1-E2_ATPase"/>
    <property type="match status" value="1"/>
</dbReference>
<evidence type="ECO:0000256" key="9">
    <source>
        <dbReference type="SAM" id="Phobius"/>
    </source>
</evidence>
<dbReference type="Gene3D" id="3.40.1110.10">
    <property type="entry name" value="Calcium-transporting ATPase, cytoplasmic domain N"/>
    <property type="match status" value="1"/>
</dbReference>
<keyword evidence="5" id="KW-0067">ATP-binding</keyword>
<sequence>MGTQHTDTTSKEQDYRSPEEVFKDLDSSAQGLSGAEAAKRLEQYGPNALEEHKISPLMKFLGYFWGPIPWMIEVAAILSLAVRHWADFFIILALLVFNAVVGFWQEYQAGNAVDALKSKLALKGRVLRDGTWQSVEARDLVPGDVIRLRMGDIIPADCRLVDGDYLSVDQSALTGESLPVQKAVGNLAYSGAVAKQGEMEAVVTATGGETFFGKTARLVSDAKAVSHFQKAVIRIGDYLIFLSLALVAVLIVVQLFRGTPFLELVQFALILTVASIPVAMPAVLSVTMAVGALALSKHKAIVSRLESIEEMAGMDILCSDKTGTLTQNKLKLGDPVVFEAKDAAELILAGSLASKAENEDAIDIAVMDGLADRDVLSTYTQEKFVPFDPVGKRTEASVKGPDGAGFKVSKGALQVILDLAGVDDAARAKAEDASHGFAVKGYRTIGVARSEDGGDWRFLGILPLFDPPREDSKETIEQAGKHGIEVKMVTGDNLAIAKEISGQLNLGQNIAVAGKWLKADGEDGAKPLEAAEEVEQSDGFAQVFPEHKFNIVKLLQSRDHIVGMTGDGVNDAPALKQADMGIAVSGATDAARMAADLVLTAPGISVIINAVEEARRIFERMDSYAIYRITETIRIMIFVVLAMIAFNFYPITAIMIILLAFLNDVPIITIAYDRTWLDPHPVRWNMHRVLSVSLAMGLTGVLGSFLMLYLGLTWLHLSIAEVQTYIFLKMAVSGHLTLFVSRSRGYFWKRPYPAPVMIWSAVGTKILGTFVAAWGFGLIAPIDWAAIGLVWAYSLVWAFLTDFVKMAIYHHMGEGASHNRTFLCRVRESLHAGFCPDSPRR</sequence>
<dbReference type="PANTHER" id="PTHR42861">
    <property type="entry name" value="CALCIUM-TRANSPORTING ATPASE"/>
    <property type="match status" value="1"/>
</dbReference>
<feature type="transmembrane region" description="Helical" evidence="9">
    <location>
        <begin position="692"/>
        <end position="716"/>
    </location>
</feature>
<feature type="transmembrane region" description="Helical" evidence="9">
    <location>
        <begin position="625"/>
        <end position="645"/>
    </location>
</feature>
<protein>
    <submittedName>
        <fullName evidence="11">Plasma-membrane proton-efflux P-type ATPase</fullName>
    </submittedName>
</protein>
<keyword evidence="7 9" id="KW-1133">Transmembrane helix</keyword>
<dbReference type="InterPro" id="IPR036412">
    <property type="entry name" value="HAD-like_sf"/>
</dbReference>
<dbReference type="PRINTS" id="PR00120">
    <property type="entry name" value="HATPASE"/>
</dbReference>
<feature type="transmembrane region" description="Helical" evidence="9">
    <location>
        <begin position="752"/>
        <end position="776"/>
    </location>
</feature>
<evidence type="ECO:0000256" key="8">
    <source>
        <dbReference type="ARBA" id="ARBA00023136"/>
    </source>
</evidence>
<dbReference type="InterPro" id="IPR006534">
    <property type="entry name" value="P-type_ATPase_IIIA"/>
</dbReference>
<dbReference type="SUPFAM" id="SSF56784">
    <property type="entry name" value="HAD-like"/>
    <property type="match status" value="1"/>
</dbReference>
<dbReference type="SFLD" id="SFLDS00003">
    <property type="entry name" value="Haloacid_Dehalogenase"/>
    <property type="match status" value="1"/>
</dbReference>
<dbReference type="Gene3D" id="2.70.150.10">
    <property type="entry name" value="Calcium-transporting ATPase, cytoplasmic transduction domain A"/>
    <property type="match status" value="1"/>
</dbReference>
<dbReference type="InterPro" id="IPR059000">
    <property type="entry name" value="ATPase_P-type_domA"/>
</dbReference>
<dbReference type="InterPro" id="IPR044492">
    <property type="entry name" value="P_typ_ATPase_HD_dom"/>
</dbReference>
<comment type="similarity">
    <text evidence="2">Belongs to the cation transport ATPase (P-type) (TC 3.A.3) family. Type IIIA subfamily.</text>
</comment>
<name>A0ABV4K4B3_9BACT</name>
<keyword evidence="12" id="KW-1185">Reference proteome</keyword>
<accession>A0ABV4K4B3</accession>
<dbReference type="SFLD" id="SFLDF00027">
    <property type="entry name" value="p-type_atpase"/>
    <property type="match status" value="1"/>
</dbReference>
<dbReference type="SUPFAM" id="SSF81665">
    <property type="entry name" value="Calcium ATPase, transmembrane domain M"/>
    <property type="match status" value="1"/>
</dbReference>
<evidence type="ECO:0000256" key="5">
    <source>
        <dbReference type="ARBA" id="ARBA00022840"/>
    </source>
</evidence>
<comment type="caution">
    <text evidence="11">The sequence shown here is derived from an EMBL/GenBank/DDBJ whole genome shotgun (WGS) entry which is preliminary data.</text>
</comment>
<keyword evidence="6" id="KW-1278">Translocase</keyword>
<feature type="transmembrane region" description="Helical" evidence="9">
    <location>
        <begin position="238"/>
        <end position="256"/>
    </location>
</feature>
<dbReference type="NCBIfam" id="TIGR01494">
    <property type="entry name" value="ATPase_P-type"/>
    <property type="match status" value="2"/>
</dbReference>
<evidence type="ECO:0000256" key="2">
    <source>
        <dbReference type="ARBA" id="ARBA00008804"/>
    </source>
</evidence>
<dbReference type="InterPro" id="IPR001757">
    <property type="entry name" value="P_typ_ATPase"/>
</dbReference>
<feature type="transmembrane region" description="Helical" evidence="9">
    <location>
        <begin position="651"/>
        <end position="672"/>
    </location>
</feature>
<evidence type="ECO:0000256" key="6">
    <source>
        <dbReference type="ARBA" id="ARBA00022967"/>
    </source>
</evidence>
<feature type="transmembrane region" description="Helical" evidence="9">
    <location>
        <begin position="782"/>
        <end position="800"/>
    </location>
</feature>
<keyword evidence="4" id="KW-0547">Nucleotide-binding</keyword>
<dbReference type="InterPro" id="IPR018303">
    <property type="entry name" value="ATPase_P-typ_P_site"/>
</dbReference>
<dbReference type="InterPro" id="IPR023298">
    <property type="entry name" value="ATPase_P-typ_TM_dom_sf"/>
</dbReference>
<dbReference type="PRINTS" id="PR00119">
    <property type="entry name" value="CATATPASE"/>
</dbReference>
<dbReference type="InterPro" id="IPR004014">
    <property type="entry name" value="ATPase_P-typ_cation-transptr_N"/>
</dbReference>
<evidence type="ECO:0000256" key="4">
    <source>
        <dbReference type="ARBA" id="ARBA00022741"/>
    </source>
</evidence>
<dbReference type="SUPFAM" id="SSF81653">
    <property type="entry name" value="Calcium ATPase, transduction domain A"/>
    <property type="match status" value="1"/>
</dbReference>
<dbReference type="SMART" id="SM00831">
    <property type="entry name" value="Cation_ATPase_N"/>
    <property type="match status" value="1"/>
</dbReference>
<dbReference type="NCBIfam" id="TIGR01647">
    <property type="entry name" value="ATPase-IIIA_H"/>
    <property type="match status" value="1"/>
</dbReference>
<feature type="transmembrane region" description="Helical" evidence="9">
    <location>
        <begin position="60"/>
        <end position="82"/>
    </location>
</feature>
<dbReference type="RefSeq" id="WP_371387279.1">
    <property type="nucleotide sequence ID" value="NZ_JBGLYH010000041.1"/>
</dbReference>
<dbReference type="Pfam" id="PF00702">
    <property type="entry name" value="Hydrolase"/>
    <property type="match status" value="1"/>
</dbReference>
<evidence type="ECO:0000313" key="12">
    <source>
        <dbReference type="Proteomes" id="UP001568698"/>
    </source>
</evidence>
<dbReference type="EMBL" id="JBGLYH010000041">
    <property type="protein sequence ID" value="MEZ7197766.1"/>
    <property type="molecule type" value="Genomic_DNA"/>
</dbReference>
<dbReference type="Proteomes" id="UP001568698">
    <property type="component" value="Unassembled WGS sequence"/>
</dbReference>
<dbReference type="InterPro" id="IPR008250">
    <property type="entry name" value="ATPase_P-typ_transduc_dom_A_sf"/>
</dbReference>
<feature type="domain" description="Cation-transporting P-type ATPase N-terminal" evidence="10">
    <location>
        <begin position="12"/>
        <end position="84"/>
    </location>
</feature>
<dbReference type="PROSITE" id="PS00154">
    <property type="entry name" value="ATPASE_E1_E2"/>
    <property type="match status" value="1"/>
</dbReference>
<dbReference type="CDD" id="cd02076">
    <property type="entry name" value="P-type_ATPase_H"/>
    <property type="match status" value="1"/>
</dbReference>
<dbReference type="Gene3D" id="1.20.1110.10">
    <property type="entry name" value="Calcium-transporting ATPase, transmembrane domain"/>
    <property type="match status" value="1"/>
</dbReference>
<keyword evidence="3 9" id="KW-0812">Transmembrane</keyword>
<dbReference type="SFLD" id="SFLDG00002">
    <property type="entry name" value="C1.7:_P-type_atpase_like"/>
    <property type="match status" value="1"/>
</dbReference>
<dbReference type="InterPro" id="IPR023214">
    <property type="entry name" value="HAD_sf"/>
</dbReference>
<feature type="transmembrane region" description="Helical" evidence="9">
    <location>
        <begin position="88"/>
        <end position="107"/>
    </location>
</feature>